<evidence type="ECO:0000256" key="1">
    <source>
        <dbReference type="ARBA" id="ARBA00004370"/>
    </source>
</evidence>
<sequence>MTVKRCIVRIRSDLKAEALASAIAATEVMKAQQVVKAENGDEVLIHFPDDSSVEVEQNADLPEYLPEEESPSQDPDKAVSRVGSGQEGTSWLGAAANFLSRSFYW</sequence>
<feature type="region of interest" description="Disordered" evidence="3">
    <location>
        <begin position="61"/>
        <end position="88"/>
    </location>
</feature>
<dbReference type="EMBL" id="JAHRIM010084909">
    <property type="protein sequence ID" value="MEQ2276180.1"/>
    <property type="molecule type" value="Genomic_DNA"/>
</dbReference>
<evidence type="ECO:0000256" key="3">
    <source>
        <dbReference type="SAM" id="MobiDB-lite"/>
    </source>
</evidence>
<protein>
    <submittedName>
        <fullName evidence="4">Armadillo repeat-containing protein 1</fullName>
    </submittedName>
</protein>
<dbReference type="InterPro" id="IPR016617">
    <property type="entry name" value="ARMC1"/>
</dbReference>
<evidence type="ECO:0000313" key="5">
    <source>
        <dbReference type="Proteomes" id="UP001444071"/>
    </source>
</evidence>
<comment type="caution">
    <text evidence="4">The sequence shown here is derived from an EMBL/GenBank/DDBJ whole genome shotgun (WGS) entry which is preliminary data.</text>
</comment>
<gene>
    <name evidence="4" type="primary">ARMC1_2</name>
    <name evidence="4" type="ORF">XENORESO_015116</name>
</gene>
<accession>A0ABV0X2Z1</accession>
<keyword evidence="2" id="KW-0472">Membrane</keyword>
<dbReference type="PANTHER" id="PTHR46840">
    <property type="entry name" value="ARMADILLO REPEAT-CONTAINING PROTEIN 1"/>
    <property type="match status" value="1"/>
</dbReference>
<evidence type="ECO:0000313" key="4">
    <source>
        <dbReference type="EMBL" id="MEQ2276180.1"/>
    </source>
</evidence>
<dbReference type="PANTHER" id="PTHR46840:SF1">
    <property type="entry name" value="ARMADILLO REPEAT-CONTAINING PROTEIN 1"/>
    <property type="match status" value="1"/>
</dbReference>
<proteinExistence type="predicted"/>
<organism evidence="4 5">
    <name type="scientific">Xenotaenia resolanae</name>
    <dbReference type="NCBI Taxonomy" id="208358"/>
    <lineage>
        <taxon>Eukaryota</taxon>
        <taxon>Metazoa</taxon>
        <taxon>Chordata</taxon>
        <taxon>Craniata</taxon>
        <taxon>Vertebrata</taxon>
        <taxon>Euteleostomi</taxon>
        <taxon>Actinopterygii</taxon>
        <taxon>Neopterygii</taxon>
        <taxon>Teleostei</taxon>
        <taxon>Neoteleostei</taxon>
        <taxon>Acanthomorphata</taxon>
        <taxon>Ovalentaria</taxon>
        <taxon>Atherinomorphae</taxon>
        <taxon>Cyprinodontiformes</taxon>
        <taxon>Goodeidae</taxon>
        <taxon>Xenotaenia</taxon>
    </lineage>
</organism>
<comment type="subcellular location">
    <subcellularLocation>
        <location evidence="1">Membrane</location>
    </subcellularLocation>
</comment>
<name>A0ABV0X2Z1_9TELE</name>
<dbReference type="Proteomes" id="UP001444071">
    <property type="component" value="Unassembled WGS sequence"/>
</dbReference>
<keyword evidence="5" id="KW-1185">Reference proteome</keyword>
<evidence type="ECO:0000256" key="2">
    <source>
        <dbReference type="ARBA" id="ARBA00023136"/>
    </source>
</evidence>
<reference evidence="4 5" key="1">
    <citation type="submission" date="2021-06" db="EMBL/GenBank/DDBJ databases">
        <authorList>
            <person name="Palmer J.M."/>
        </authorList>
    </citation>
    <scope>NUCLEOTIDE SEQUENCE [LARGE SCALE GENOMIC DNA]</scope>
    <source>
        <strain evidence="4 5">XR_2019</strain>
        <tissue evidence="4">Muscle</tissue>
    </source>
</reference>